<reference evidence="1 2" key="1">
    <citation type="submission" date="2019-02" db="EMBL/GenBank/DDBJ databases">
        <title>Genomic Encyclopedia of Archaeal and Bacterial Type Strains, Phase II (KMG-II): from individual species to whole genera.</title>
        <authorList>
            <person name="Goeker M."/>
        </authorList>
    </citation>
    <scope>NUCLEOTIDE SEQUENCE [LARGE SCALE GENOMIC DNA]</scope>
    <source>
        <strain evidence="1 2">DSM 21411</strain>
    </source>
</reference>
<comment type="caution">
    <text evidence="1">The sequence shown here is derived from an EMBL/GenBank/DDBJ whole genome shotgun (WGS) entry which is preliminary data.</text>
</comment>
<dbReference type="Proteomes" id="UP000292209">
    <property type="component" value="Unassembled WGS sequence"/>
</dbReference>
<evidence type="ECO:0000313" key="2">
    <source>
        <dbReference type="Proteomes" id="UP000292209"/>
    </source>
</evidence>
<proteinExistence type="predicted"/>
<organism evidence="1 2">
    <name type="scientific">Cecembia calidifontis</name>
    <dbReference type="NCBI Taxonomy" id="1187080"/>
    <lineage>
        <taxon>Bacteria</taxon>
        <taxon>Pseudomonadati</taxon>
        <taxon>Bacteroidota</taxon>
        <taxon>Cytophagia</taxon>
        <taxon>Cytophagales</taxon>
        <taxon>Cyclobacteriaceae</taxon>
        <taxon>Cecembia</taxon>
    </lineage>
</organism>
<dbReference type="RefSeq" id="WP_130275372.1">
    <property type="nucleotide sequence ID" value="NZ_SGXG01000001.1"/>
</dbReference>
<name>A0A4Q7P8L0_9BACT</name>
<dbReference type="Pfam" id="PF15869">
    <property type="entry name" value="TolB_like"/>
    <property type="match status" value="1"/>
</dbReference>
<dbReference type="SUPFAM" id="SSF101898">
    <property type="entry name" value="NHL repeat"/>
    <property type="match status" value="1"/>
</dbReference>
<dbReference type="EMBL" id="SGXG01000001">
    <property type="protein sequence ID" value="RZS96435.1"/>
    <property type="molecule type" value="Genomic_DNA"/>
</dbReference>
<keyword evidence="2" id="KW-1185">Reference proteome</keyword>
<sequence>MKNQLKILAFILILGCTEKSKNPYEKNFTLDSFPVQQKLESKKYNFEEILTATLITIKNDKLILSENYRGGTGHDRKLIHIIQKDSMKYLYPKGKQGYGPGEIISIRSFDQGWRDDTFWAYDLNEKKIHEYSLNDTLTTSIRSFKKGEQSFFSVSWNWLTPDTYVSRLMNDSHAFAIFDTANVLQRKLDPWSKDQEVDEAKGFILGDIRQGQTAYNREKKLLVHAQINSDIVEILPIDSPSEKITVSGPISEPLKYEIIGSGRNIGADIDGNNTLAYNNIFLGENSMFLVYLGFSRNTPNSMVKMSNEIFELDYQGNPIAYYPLDRYIYSIAVDEKERKIYAVTYDENPGIAVFEY</sequence>
<accession>A0A4Q7P8L0</accession>
<gene>
    <name evidence="1" type="ORF">BC751_2006</name>
</gene>
<evidence type="ECO:0000313" key="1">
    <source>
        <dbReference type="EMBL" id="RZS96435.1"/>
    </source>
</evidence>
<protein>
    <submittedName>
        <fullName evidence="1">TolB-like protein</fullName>
    </submittedName>
</protein>
<dbReference type="AlphaFoldDB" id="A0A4Q7P8L0"/>
<dbReference type="OrthoDB" id="821257at2"/>